<comment type="caution">
    <text evidence="2">The sequence shown here is derived from an EMBL/GenBank/DDBJ whole genome shotgun (WGS) entry which is preliminary data.</text>
</comment>
<dbReference type="EMBL" id="JACBNQ010000010">
    <property type="protein sequence ID" value="NYB74543.1"/>
    <property type="molecule type" value="Genomic_DNA"/>
</dbReference>
<dbReference type="PANTHER" id="PTHR19327">
    <property type="entry name" value="GOLGIN"/>
    <property type="match status" value="1"/>
</dbReference>
<feature type="coiled-coil region" evidence="1">
    <location>
        <begin position="383"/>
        <end position="467"/>
    </location>
</feature>
<organism evidence="2 3">
    <name type="scientific">Sedimentibacter hydroxybenzoicus DSM 7310</name>
    <dbReference type="NCBI Taxonomy" id="1123245"/>
    <lineage>
        <taxon>Bacteria</taxon>
        <taxon>Bacillati</taxon>
        <taxon>Bacillota</taxon>
        <taxon>Tissierellia</taxon>
        <taxon>Sedimentibacter</taxon>
    </lineage>
</organism>
<feature type="coiled-coil region" evidence="1">
    <location>
        <begin position="1002"/>
        <end position="1036"/>
    </location>
</feature>
<dbReference type="Proteomes" id="UP000611629">
    <property type="component" value="Unassembled WGS sequence"/>
</dbReference>
<feature type="coiled-coil region" evidence="1">
    <location>
        <begin position="604"/>
        <end position="631"/>
    </location>
</feature>
<evidence type="ECO:0000313" key="3">
    <source>
        <dbReference type="Proteomes" id="UP000611629"/>
    </source>
</evidence>
<dbReference type="PANTHER" id="PTHR19327:SF0">
    <property type="entry name" value="GOLGIN SUBFAMILY A MEMBER 4"/>
    <property type="match status" value="1"/>
</dbReference>
<evidence type="ECO:0000313" key="2">
    <source>
        <dbReference type="EMBL" id="NYB74543.1"/>
    </source>
</evidence>
<reference evidence="2" key="1">
    <citation type="submission" date="2020-07" db="EMBL/GenBank/DDBJ databases">
        <title>Genomic analysis of a strain of Sedimentibacter Hydroxybenzoicus DSM7310.</title>
        <authorList>
            <person name="Ma S."/>
        </authorList>
    </citation>
    <scope>NUCLEOTIDE SEQUENCE</scope>
    <source>
        <strain evidence="2">DSM 7310</strain>
    </source>
</reference>
<feature type="coiled-coil region" evidence="1">
    <location>
        <begin position="757"/>
        <end position="788"/>
    </location>
</feature>
<evidence type="ECO:0008006" key="4">
    <source>
        <dbReference type="Google" id="ProtNLM"/>
    </source>
</evidence>
<gene>
    <name evidence="2" type="ORF">HZF24_10395</name>
</gene>
<feature type="coiled-coil region" evidence="1">
    <location>
        <begin position="932"/>
        <end position="977"/>
    </location>
</feature>
<name>A0A974GWK3_SEDHY</name>
<feature type="coiled-coil region" evidence="1">
    <location>
        <begin position="812"/>
        <end position="867"/>
    </location>
</feature>
<protein>
    <recommendedName>
        <fullName evidence="4">Chromosome segregation ATPase</fullName>
    </recommendedName>
</protein>
<evidence type="ECO:0000256" key="1">
    <source>
        <dbReference type="SAM" id="Coils"/>
    </source>
</evidence>
<accession>A0A974GWK3</accession>
<sequence length="1466" mass="171854">MSKINAIRLININYNYNGIRVDDETFHLNSESTLLSLRNGGGKSVLVQMLIAPFVHKRYRDTNDRKFSGYFTTNKPSFILVEWKLDGNAGYVLTGMMVRKNQEVNEEQAQRDLDILQFIHEYKGQNQYSIHNIPFIKADDEGKTLMKYSDCKKLLEALKVSDDYSFSLYDMSNSSQLKNYFNKLEEYQIYYKEWESIVKKINLKESGLSELFTKAKDEAGLIETWFLPAVEDKLNKDKNRIEEFRDILSKYIKQYKDNKEKIDKKNTILLFKEETSEVLDIAENLKDSIEGKSSLENKIANLINKLRELKLSLDSDKISLEEKEFILNEEINRIKYEEISFDIYGLEDEKEVLADKFSEASTLIKKKEEDKKTCEKLKNIQLCAKINEQYRDASQEVQLLENKLELIKHKEKDRAPERESLGYALRYHYENEVKMLEDILLNIKKELKELEENDERLNKEAEKLRKREVQENAYLAEINANISSFDKVEKSFNELYREDLRRNILNEYEEGSLEIRIKRLKESIGQLSTEIVRLKKASSENDESLKVYGRQLQDKIDERATISQKITGIEEKLEALDSKIEVRKSIIKHIGFGEERIFDTEEILKEFQRRITQVQESVKHIEINLRDMEKEYNNIKSGKVLELPANIKEALDAEGINYVYGMEWLKKNNKSLDANNKTVKNNPFIPYGLILTQRDIERLKASNLGIYTSFPIPIVIRENIEKNIEGNASSIYAGGKVNFYVLFNNNLLDEEELAKILLAKEEEIQNIKESLKRRNEDLEEYQQKYNKIFYQELTEKNYRDVKNSLESNLKIKSSIEVDLNSLREKENNLREEQEKLKETIKQGEKELDGLNRKNKDLIDLMEEYKEYLFLMKERIEVRESISKIVSDSKRIRDEIRSLKQTQNDKLDSGRVYSGKKKTSEEKLQKYLKYDKKELVQKDIEDIEARYEALTKEITGELKDVEESLDRAFKKYNDMEKYLIETYSRLKIKEEEFGEVIYDSFTLSSIENDLLNIEDEIKNLSEYYSELKSKIAVKENQIDTEYKKLKEAHNKEQLMPKAEIVSTDFKTRISEKKHELNKLNIKLNNIISRIGYCDNNLSALAEYYELPVIEEIEFSQDIALMDKDSSDRFRGVMVRDYRQIIGHINELKNKLSASIDKLLRNDAFQEDFFGRPLNMLHSLIETPIEFIEQLMTTIKAYDDLMAKLEVDIALVDKEKERILQILLEYISDIHKNLSKIDKNSTIKIREKSVKMLRMDLPDWDAEENQYRNRLQDIVEDLTQSGISRLENNENIEEVISPVITTKNLYNSVVGINNIIIKLYKIEAERQYPIDWAEVSMNSGGEGFLSAFVILSSLLSFMRRDETDIFAELEEGKVLIMDNPFAQTYSAHLLRPLIDVARKSNTQLISFTGLSGESIYNSFENIYVLNLVPSSLRKGTQYLKGHHAKGEDIEVMVTSRVKTEEVEQMRLF</sequence>
<keyword evidence="1" id="KW-0175">Coiled coil</keyword>
<proteinExistence type="predicted"/>
<dbReference type="RefSeq" id="WP_179238250.1">
    <property type="nucleotide sequence ID" value="NZ_JACBNQ010000010.1"/>
</dbReference>
<keyword evidence="3" id="KW-1185">Reference proteome</keyword>